<accession>A0A9W8WLL5</accession>
<evidence type="ECO:0000313" key="4">
    <source>
        <dbReference type="Proteomes" id="UP001140502"/>
    </source>
</evidence>
<organism evidence="3 4">
    <name type="scientific">Fusarium piperis</name>
    <dbReference type="NCBI Taxonomy" id="1435070"/>
    <lineage>
        <taxon>Eukaryota</taxon>
        <taxon>Fungi</taxon>
        <taxon>Dikarya</taxon>
        <taxon>Ascomycota</taxon>
        <taxon>Pezizomycotina</taxon>
        <taxon>Sordariomycetes</taxon>
        <taxon>Hypocreomycetidae</taxon>
        <taxon>Hypocreales</taxon>
        <taxon>Nectriaceae</taxon>
        <taxon>Fusarium</taxon>
        <taxon>Fusarium solani species complex</taxon>
    </lineage>
</organism>
<dbReference type="InterPro" id="IPR053095">
    <property type="entry name" value="Actin-binding/GATA_Znf"/>
</dbReference>
<feature type="compositionally biased region" description="Polar residues" evidence="1">
    <location>
        <begin position="307"/>
        <end position="324"/>
    </location>
</feature>
<dbReference type="PANTHER" id="PTHR23246:SF13">
    <property type="entry name" value="GH12359P"/>
    <property type="match status" value="1"/>
</dbReference>
<dbReference type="PANTHER" id="PTHR23246">
    <property type="entry name" value="NEW-GLUE PROTEIN"/>
    <property type="match status" value="1"/>
</dbReference>
<dbReference type="Proteomes" id="UP001140502">
    <property type="component" value="Unassembled WGS sequence"/>
</dbReference>
<evidence type="ECO:0000259" key="2">
    <source>
        <dbReference type="PROSITE" id="PS50090"/>
    </source>
</evidence>
<proteinExistence type="predicted"/>
<dbReference type="InterPro" id="IPR001005">
    <property type="entry name" value="SANT/Myb"/>
</dbReference>
<feature type="region of interest" description="Disordered" evidence="1">
    <location>
        <begin position="211"/>
        <end position="232"/>
    </location>
</feature>
<dbReference type="SUPFAM" id="SSF46689">
    <property type="entry name" value="Homeodomain-like"/>
    <property type="match status" value="1"/>
</dbReference>
<name>A0A9W8WLL5_9HYPO</name>
<protein>
    <recommendedName>
        <fullName evidence="2">Myb-like domain-containing protein</fullName>
    </recommendedName>
</protein>
<dbReference type="AlphaFoldDB" id="A0A9W8WLL5"/>
<evidence type="ECO:0000256" key="1">
    <source>
        <dbReference type="SAM" id="MobiDB-lite"/>
    </source>
</evidence>
<evidence type="ECO:0000313" key="3">
    <source>
        <dbReference type="EMBL" id="KAJ4328396.1"/>
    </source>
</evidence>
<dbReference type="SMART" id="SM00717">
    <property type="entry name" value="SANT"/>
    <property type="match status" value="1"/>
</dbReference>
<dbReference type="EMBL" id="JAPEUR010000011">
    <property type="protein sequence ID" value="KAJ4328396.1"/>
    <property type="molecule type" value="Genomic_DNA"/>
</dbReference>
<dbReference type="OrthoDB" id="4151352at2759"/>
<keyword evidence="4" id="KW-1185">Reference proteome</keyword>
<gene>
    <name evidence="3" type="ORF">N0V84_001079</name>
</gene>
<dbReference type="Gene3D" id="1.10.10.60">
    <property type="entry name" value="Homeodomain-like"/>
    <property type="match status" value="1"/>
</dbReference>
<dbReference type="InterPro" id="IPR009057">
    <property type="entry name" value="Homeodomain-like_sf"/>
</dbReference>
<feature type="domain" description="Myb-like" evidence="2">
    <location>
        <begin position="79"/>
        <end position="129"/>
    </location>
</feature>
<dbReference type="CDD" id="cd00167">
    <property type="entry name" value="SANT"/>
    <property type="match status" value="1"/>
</dbReference>
<feature type="region of interest" description="Disordered" evidence="1">
    <location>
        <begin position="59"/>
        <end position="89"/>
    </location>
</feature>
<feature type="region of interest" description="Disordered" evidence="1">
    <location>
        <begin position="299"/>
        <end position="339"/>
    </location>
</feature>
<dbReference type="PROSITE" id="PS50090">
    <property type="entry name" value="MYB_LIKE"/>
    <property type="match status" value="1"/>
</dbReference>
<dbReference type="Pfam" id="PF00249">
    <property type="entry name" value="Myb_DNA-binding"/>
    <property type="match status" value="1"/>
</dbReference>
<reference evidence="3" key="1">
    <citation type="submission" date="2022-10" db="EMBL/GenBank/DDBJ databases">
        <title>Tapping the CABI collections for fungal endophytes: first genome assemblies for Collariella, Neodidymelliopsis, Ascochyta clinopodiicola, Didymella pomorum, Didymosphaeria variabile, Neocosmospora piperis and Neocucurbitaria cava.</title>
        <authorList>
            <person name="Hill R."/>
        </authorList>
    </citation>
    <scope>NUCLEOTIDE SEQUENCE</scope>
    <source>
        <strain evidence="3">IMI 366586</strain>
    </source>
</reference>
<feature type="region of interest" description="Disordered" evidence="1">
    <location>
        <begin position="1"/>
        <end position="24"/>
    </location>
</feature>
<comment type="caution">
    <text evidence="3">The sequence shown here is derived from an EMBL/GenBank/DDBJ whole genome shotgun (WGS) entry which is preliminary data.</text>
</comment>
<sequence length="339" mass="36395">MPKHTRAPSNPQNRYNPGLPVSLAPSPLYNQHRMTMPSTYYNIPTTAASSMALQTQAQQPTYESYTTTAPTVSVPPPVQHRASSGAWTPQDDQQLLTARMQGLNWGQIQANYFPTKTPNACRKRHERLMERKGADDWDNLKLQRLAKEYMAMRKEIWSGLAARTGEKWNVVEAKCMSNGLKNLQSAARAAARRDRLESGALSGYDDDSGISGMGLTPVDELDASYSSPETTSSVVHSVPASATASFHQLQSQQVQMAALGNAQYGMAAAAAAAYGGGYGGHGYSSSVSSSASAGHAYAAHAGNGHSQGNSPQQYMTTQRPQSSDMGIGNLINRPRGANV</sequence>